<feature type="transmembrane region" description="Helical" evidence="1">
    <location>
        <begin position="112"/>
        <end position="130"/>
    </location>
</feature>
<evidence type="ECO:0000256" key="1">
    <source>
        <dbReference type="SAM" id="Phobius"/>
    </source>
</evidence>
<keyword evidence="1" id="KW-0472">Membrane</keyword>
<feature type="transmembrane region" description="Helical" evidence="1">
    <location>
        <begin position="57"/>
        <end position="74"/>
    </location>
</feature>
<feature type="transmembrane region" description="Helical" evidence="1">
    <location>
        <begin position="16"/>
        <end position="37"/>
    </location>
</feature>
<name>A0ABT8YNV7_9HYPH</name>
<comment type="caution">
    <text evidence="2">The sequence shown here is derived from an EMBL/GenBank/DDBJ whole genome shotgun (WGS) entry which is preliminary data.</text>
</comment>
<keyword evidence="1" id="KW-0812">Transmembrane</keyword>
<reference evidence="2" key="1">
    <citation type="journal article" date="2015" name="Int. J. Syst. Evol. Microbiol.">
        <title>Rhizobium alvei sp. nov., isolated from a freshwater river.</title>
        <authorList>
            <person name="Sheu S.Y."/>
            <person name="Huang H.W."/>
            <person name="Young C.C."/>
            <person name="Chen W.M."/>
        </authorList>
    </citation>
    <scope>NUCLEOTIDE SEQUENCE</scope>
    <source>
        <strain evidence="2">TNR-22</strain>
    </source>
</reference>
<dbReference type="EMBL" id="JAUOZU010000008">
    <property type="protein sequence ID" value="MDO6964974.1"/>
    <property type="molecule type" value="Genomic_DNA"/>
</dbReference>
<evidence type="ECO:0008006" key="4">
    <source>
        <dbReference type="Google" id="ProtNLM"/>
    </source>
</evidence>
<feature type="transmembrane region" description="Helical" evidence="1">
    <location>
        <begin position="211"/>
        <end position="230"/>
    </location>
</feature>
<keyword evidence="1" id="KW-1133">Transmembrane helix</keyword>
<gene>
    <name evidence="2" type="ORF">Q4481_13480</name>
</gene>
<reference evidence="2" key="2">
    <citation type="submission" date="2023-07" db="EMBL/GenBank/DDBJ databases">
        <authorList>
            <person name="Shen H."/>
        </authorList>
    </citation>
    <scope>NUCLEOTIDE SEQUENCE</scope>
    <source>
        <strain evidence="2">TNR-22</strain>
    </source>
</reference>
<keyword evidence="3" id="KW-1185">Reference proteome</keyword>
<accession>A0ABT8YNV7</accession>
<sequence length="260" mass="27258">MEISLPVFPDETGAQVAFIAMGLLLVIGLLLLVVPGLFGRLVGLERRLPPFTGMSEFRAAGALILGLGLIALMFDQPVNYVVVGCALAASFFGRMVSLIIDRQTPVADLAMLVLQGGLAVAALQSFFDIYDPEQAIIMPAESAALLVFFAYWALVTLGLLMLVAPGIAARATGLVGEGGEAVRLSSIRAGGGFLVGLAFSGLLFANPMAELGMAGALLLAVVGRLVGLIFDRGYYGYRLAALLLQVVVAAIFVRYVSSMM</sequence>
<feature type="transmembrane region" description="Helical" evidence="1">
    <location>
        <begin position="237"/>
        <end position="257"/>
    </location>
</feature>
<proteinExistence type="predicted"/>
<dbReference type="Proteomes" id="UP001174932">
    <property type="component" value="Unassembled WGS sequence"/>
</dbReference>
<feature type="transmembrane region" description="Helical" evidence="1">
    <location>
        <begin position="185"/>
        <end position="205"/>
    </location>
</feature>
<protein>
    <recommendedName>
        <fullName evidence="4">DUF4345 domain-containing protein</fullName>
    </recommendedName>
</protein>
<evidence type="ECO:0000313" key="3">
    <source>
        <dbReference type="Proteomes" id="UP001174932"/>
    </source>
</evidence>
<feature type="transmembrane region" description="Helical" evidence="1">
    <location>
        <begin position="142"/>
        <end position="164"/>
    </location>
</feature>
<dbReference type="RefSeq" id="WP_304376891.1">
    <property type="nucleotide sequence ID" value="NZ_JAUOZU010000008.1"/>
</dbReference>
<evidence type="ECO:0000313" key="2">
    <source>
        <dbReference type="EMBL" id="MDO6964974.1"/>
    </source>
</evidence>
<organism evidence="2 3">
    <name type="scientific">Rhizobium alvei</name>
    <dbReference type="NCBI Taxonomy" id="1132659"/>
    <lineage>
        <taxon>Bacteria</taxon>
        <taxon>Pseudomonadati</taxon>
        <taxon>Pseudomonadota</taxon>
        <taxon>Alphaproteobacteria</taxon>
        <taxon>Hyphomicrobiales</taxon>
        <taxon>Rhizobiaceae</taxon>
        <taxon>Rhizobium/Agrobacterium group</taxon>
        <taxon>Rhizobium</taxon>
    </lineage>
</organism>
<feature type="transmembrane region" description="Helical" evidence="1">
    <location>
        <begin position="80"/>
        <end position="100"/>
    </location>
</feature>